<dbReference type="InterPro" id="IPR036388">
    <property type="entry name" value="WH-like_DNA-bd_sf"/>
</dbReference>
<evidence type="ECO:0000256" key="4">
    <source>
        <dbReference type="ARBA" id="ARBA00023163"/>
    </source>
</evidence>
<dbReference type="Gene3D" id="3.40.190.290">
    <property type="match status" value="1"/>
</dbReference>
<dbReference type="Proteomes" id="UP000323621">
    <property type="component" value="Unassembled WGS sequence"/>
</dbReference>
<evidence type="ECO:0000256" key="1">
    <source>
        <dbReference type="ARBA" id="ARBA00009437"/>
    </source>
</evidence>
<evidence type="ECO:0000313" key="7">
    <source>
        <dbReference type="Proteomes" id="UP000323621"/>
    </source>
</evidence>
<reference evidence="6 7" key="1">
    <citation type="submission" date="2019-08" db="EMBL/GenBank/DDBJ databases">
        <title>Genomes of Antarctic Bizionia species.</title>
        <authorList>
            <person name="Bowman J.P."/>
        </authorList>
    </citation>
    <scope>NUCLEOTIDE SEQUENCE [LARGE SCALE GENOMIC DNA]</scope>
    <source>
        <strain evidence="6 7">IC164</strain>
    </source>
</reference>
<evidence type="ECO:0000313" key="6">
    <source>
        <dbReference type="EMBL" id="TYC13466.1"/>
    </source>
</evidence>
<keyword evidence="4" id="KW-0804">Transcription</keyword>
<accession>A0ABY3MAZ8</accession>
<organism evidence="6 7">
    <name type="scientific">Bizionia gelidisalsuginis</name>
    <dbReference type="NCBI Taxonomy" id="291188"/>
    <lineage>
        <taxon>Bacteria</taxon>
        <taxon>Pseudomonadati</taxon>
        <taxon>Bacteroidota</taxon>
        <taxon>Flavobacteriia</taxon>
        <taxon>Flavobacteriales</taxon>
        <taxon>Flavobacteriaceae</taxon>
        <taxon>Bizionia</taxon>
    </lineage>
</organism>
<comment type="caution">
    <text evidence="6">The sequence shown here is derived from an EMBL/GenBank/DDBJ whole genome shotgun (WGS) entry which is preliminary data.</text>
</comment>
<dbReference type="PRINTS" id="PR00039">
    <property type="entry name" value="HTHLYSR"/>
</dbReference>
<evidence type="ECO:0000256" key="3">
    <source>
        <dbReference type="ARBA" id="ARBA00023125"/>
    </source>
</evidence>
<dbReference type="Pfam" id="PF03466">
    <property type="entry name" value="LysR_substrate"/>
    <property type="match status" value="1"/>
</dbReference>
<evidence type="ECO:0000259" key="5">
    <source>
        <dbReference type="PROSITE" id="PS50931"/>
    </source>
</evidence>
<dbReference type="InterPro" id="IPR000847">
    <property type="entry name" value="LysR_HTH_N"/>
</dbReference>
<protein>
    <submittedName>
        <fullName evidence="6">LysR family transcriptional regulator</fullName>
    </submittedName>
</protein>
<dbReference type="Pfam" id="PF00126">
    <property type="entry name" value="HTH_1"/>
    <property type="match status" value="1"/>
</dbReference>
<keyword evidence="3" id="KW-0238">DNA-binding</keyword>
<sequence>MRTKLHVFKTVAYHLSFTKAAEQLYISQPAVSKAVRNLEDDYKTTFFLRHRNSIELTDNGKVFLEYVNKILNIFSEIDNQFLNEKEALPKDITFGVSSTLATYIIPKIIANFRVHYPETRFKIKSGNSEDIEVLLLNQHLDFGITEGKESHKKLQFKPFLKDEIVLVTNANNTAFKNGVITLEILQQLPIIEREFGSGTRNIIYEFLNKKGITALNTVVTLNSTEAIKNYLYNSDNYALISINAVSEDLKNNKLRIIDISDLTMERWFHFVCRTGYQSKVMDSVEKFIRNNYS</sequence>
<gene>
    <name evidence="6" type="ORF">ES677_06965</name>
</gene>
<dbReference type="Gene3D" id="1.10.10.10">
    <property type="entry name" value="Winged helix-like DNA-binding domain superfamily/Winged helix DNA-binding domain"/>
    <property type="match status" value="1"/>
</dbReference>
<proteinExistence type="inferred from homology"/>
<keyword evidence="7" id="KW-1185">Reference proteome</keyword>
<dbReference type="InterPro" id="IPR005119">
    <property type="entry name" value="LysR_subst-bd"/>
</dbReference>
<dbReference type="SUPFAM" id="SSF53850">
    <property type="entry name" value="Periplasmic binding protein-like II"/>
    <property type="match status" value="1"/>
</dbReference>
<feature type="domain" description="HTH lysR-type" evidence="5">
    <location>
        <begin position="1"/>
        <end position="57"/>
    </location>
</feature>
<name>A0ABY3MAZ8_9FLAO</name>
<keyword evidence="2" id="KW-0805">Transcription regulation</keyword>
<dbReference type="PANTHER" id="PTHR30126:SF39">
    <property type="entry name" value="HTH-TYPE TRANSCRIPTIONAL REGULATOR CYSL"/>
    <property type="match status" value="1"/>
</dbReference>
<dbReference type="PANTHER" id="PTHR30126">
    <property type="entry name" value="HTH-TYPE TRANSCRIPTIONAL REGULATOR"/>
    <property type="match status" value="1"/>
</dbReference>
<dbReference type="EMBL" id="VSKN01000007">
    <property type="protein sequence ID" value="TYC13466.1"/>
    <property type="molecule type" value="Genomic_DNA"/>
</dbReference>
<comment type="similarity">
    <text evidence="1">Belongs to the LysR transcriptional regulatory family.</text>
</comment>
<dbReference type="RefSeq" id="WP_148380863.1">
    <property type="nucleotide sequence ID" value="NZ_VSKN01000007.1"/>
</dbReference>
<dbReference type="PROSITE" id="PS50931">
    <property type="entry name" value="HTH_LYSR"/>
    <property type="match status" value="1"/>
</dbReference>
<dbReference type="InterPro" id="IPR036390">
    <property type="entry name" value="WH_DNA-bd_sf"/>
</dbReference>
<evidence type="ECO:0000256" key="2">
    <source>
        <dbReference type="ARBA" id="ARBA00023015"/>
    </source>
</evidence>
<dbReference type="SUPFAM" id="SSF46785">
    <property type="entry name" value="Winged helix' DNA-binding domain"/>
    <property type="match status" value="1"/>
</dbReference>